<name>A0A7X6JBC8_9HYPH</name>
<dbReference type="EMBL" id="JAAXZB010000002">
    <property type="protein sequence ID" value="NKW10787.1"/>
    <property type="molecule type" value="Genomic_DNA"/>
</dbReference>
<evidence type="ECO:0000313" key="6">
    <source>
        <dbReference type="Proteomes" id="UP000558475"/>
    </source>
</evidence>
<dbReference type="SUPFAM" id="SSF161098">
    <property type="entry name" value="MetI-like"/>
    <property type="match status" value="1"/>
</dbReference>
<dbReference type="Proteomes" id="UP000558475">
    <property type="component" value="Unassembled WGS sequence"/>
</dbReference>
<comment type="subcellular location">
    <subcellularLocation>
        <location evidence="1">Membrane</location>
        <topology evidence="1">Multi-pass membrane protein</topology>
    </subcellularLocation>
</comment>
<organism evidence="5 6">
    <name type="scientific">Brucella tritici</name>
    <dbReference type="NCBI Taxonomy" id="94626"/>
    <lineage>
        <taxon>Bacteria</taxon>
        <taxon>Pseudomonadati</taxon>
        <taxon>Pseudomonadota</taxon>
        <taxon>Alphaproteobacteria</taxon>
        <taxon>Hyphomicrobiales</taxon>
        <taxon>Brucellaceae</taxon>
        <taxon>Brucella/Ochrobactrum group</taxon>
        <taxon>Brucella</taxon>
    </lineage>
</organism>
<dbReference type="InterPro" id="IPR035906">
    <property type="entry name" value="MetI-like_sf"/>
</dbReference>
<evidence type="ECO:0000256" key="3">
    <source>
        <dbReference type="ARBA" id="ARBA00022989"/>
    </source>
</evidence>
<proteinExistence type="predicted"/>
<evidence type="ECO:0000256" key="1">
    <source>
        <dbReference type="ARBA" id="ARBA00004141"/>
    </source>
</evidence>
<evidence type="ECO:0000256" key="4">
    <source>
        <dbReference type="ARBA" id="ARBA00023136"/>
    </source>
</evidence>
<sequence length="90" mass="9643">MTVTLPLAAPGFMAGALFAFTTSFDEVVAALFSPPRIHHTTCYAVFWPARSLAADTGRGGIAAITDQLCIARTDALVTAARKTRKTLKFR</sequence>
<keyword evidence="4" id="KW-0472">Membrane</keyword>
<accession>A0A7X6JBC8</accession>
<protein>
    <submittedName>
        <fullName evidence="5">Uncharacterized protein</fullName>
    </submittedName>
</protein>
<reference evidence="5 6" key="1">
    <citation type="submission" date="2020-04" db="EMBL/GenBank/DDBJ databases">
        <title>Whole genome sequencing of clinical and environmental type strains of Ochrobactrum.</title>
        <authorList>
            <person name="Dharne M."/>
        </authorList>
    </citation>
    <scope>NUCLEOTIDE SEQUENCE [LARGE SCALE GENOMIC DNA]</scope>
    <source>
        <strain evidence="5 6">DSM 13340</strain>
    </source>
</reference>
<keyword evidence="3" id="KW-1133">Transmembrane helix</keyword>
<comment type="caution">
    <text evidence="5">The sequence shown here is derived from an EMBL/GenBank/DDBJ whole genome shotgun (WGS) entry which is preliminary data.</text>
</comment>
<dbReference type="AlphaFoldDB" id="A0A7X6JBC8"/>
<keyword evidence="2" id="KW-0812">Transmembrane</keyword>
<gene>
    <name evidence="5" type="ORF">HGG76_21230</name>
</gene>
<evidence type="ECO:0000313" key="5">
    <source>
        <dbReference type="EMBL" id="NKW10787.1"/>
    </source>
</evidence>
<dbReference type="GO" id="GO:0016020">
    <property type="term" value="C:membrane"/>
    <property type="evidence" value="ECO:0007669"/>
    <property type="project" value="UniProtKB-SubCell"/>
</dbReference>
<evidence type="ECO:0000256" key="2">
    <source>
        <dbReference type="ARBA" id="ARBA00022692"/>
    </source>
</evidence>